<sequence length="82" mass="9246">LKLAGAEWKNNQVGLVPSPFTKLEESQIRWVLKSEAIEINDQTVQLPVYLNEDRSDLLFIINANAKKEDKNKVAQRGVAVVI</sequence>
<dbReference type="EMBL" id="CAJVPP010005997">
    <property type="protein sequence ID" value="CAG8672603.1"/>
    <property type="molecule type" value="Genomic_DNA"/>
</dbReference>
<comment type="caution">
    <text evidence="2">The sequence shown here is derived from an EMBL/GenBank/DDBJ whole genome shotgun (WGS) entry which is preliminary data.</text>
</comment>
<dbReference type="AlphaFoldDB" id="A0A9N9EDT7"/>
<evidence type="ECO:0000259" key="1">
    <source>
        <dbReference type="Pfam" id="PF18199"/>
    </source>
</evidence>
<dbReference type="Pfam" id="PF18199">
    <property type="entry name" value="Dynein_C"/>
    <property type="match status" value="1"/>
</dbReference>
<dbReference type="Gene3D" id="3.10.490.20">
    <property type="match status" value="1"/>
</dbReference>
<dbReference type="InterPro" id="IPR041228">
    <property type="entry name" value="Dynein_C"/>
</dbReference>
<evidence type="ECO:0000313" key="2">
    <source>
        <dbReference type="EMBL" id="CAG8672603.1"/>
    </source>
</evidence>
<feature type="domain" description="Dynein heavy chain C-terminal" evidence="1">
    <location>
        <begin position="1"/>
        <end position="81"/>
    </location>
</feature>
<dbReference type="InterPro" id="IPR043160">
    <property type="entry name" value="Dynein_C_barrel"/>
</dbReference>
<reference evidence="2" key="1">
    <citation type="submission" date="2021-06" db="EMBL/GenBank/DDBJ databases">
        <authorList>
            <person name="Kallberg Y."/>
            <person name="Tangrot J."/>
            <person name="Rosling A."/>
        </authorList>
    </citation>
    <scope>NUCLEOTIDE SEQUENCE</scope>
    <source>
        <strain evidence="2">87-6 pot B 2015</strain>
    </source>
</reference>
<keyword evidence="3" id="KW-1185">Reference proteome</keyword>
<accession>A0A9N9EDT7</accession>
<organism evidence="2 3">
    <name type="scientific">Funneliformis mosseae</name>
    <name type="common">Endomycorrhizal fungus</name>
    <name type="synonym">Glomus mosseae</name>
    <dbReference type="NCBI Taxonomy" id="27381"/>
    <lineage>
        <taxon>Eukaryota</taxon>
        <taxon>Fungi</taxon>
        <taxon>Fungi incertae sedis</taxon>
        <taxon>Mucoromycota</taxon>
        <taxon>Glomeromycotina</taxon>
        <taxon>Glomeromycetes</taxon>
        <taxon>Glomerales</taxon>
        <taxon>Glomeraceae</taxon>
        <taxon>Funneliformis</taxon>
    </lineage>
</organism>
<feature type="non-terminal residue" evidence="2">
    <location>
        <position position="82"/>
    </location>
</feature>
<dbReference type="Proteomes" id="UP000789375">
    <property type="component" value="Unassembled WGS sequence"/>
</dbReference>
<gene>
    <name evidence="2" type="ORF">FMOSSE_LOCUS12489</name>
</gene>
<protein>
    <submittedName>
        <fullName evidence="2">13188_t:CDS:1</fullName>
    </submittedName>
</protein>
<name>A0A9N9EDT7_FUNMO</name>
<proteinExistence type="predicted"/>
<evidence type="ECO:0000313" key="3">
    <source>
        <dbReference type="Proteomes" id="UP000789375"/>
    </source>
</evidence>